<name>A0AA91ZUS9_9BACI</name>
<dbReference type="GO" id="GO:0005886">
    <property type="term" value="C:plasma membrane"/>
    <property type="evidence" value="ECO:0007669"/>
    <property type="project" value="TreeGrafter"/>
</dbReference>
<dbReference type="GO" id="GO:0031179">
    <property type="term" value="P:peptide modification"/>
    <property type="evidence" value="ECO:0007669"/>
    <property type="project" value="InterPro"/>
</dbReference>
<dbReference type="GO" id="GO:0046872">
    <property type="term" value="F:metal ion binding"/>
    <property type="evidence" value="ECO:0007669"/>
    <property type="project" value="UniProtKB-KW"/>
</dbReference>
<dbReference type="Pfam" id="PF05147">
    <property type="entry name" value="LANC_like"/>
    <property type="match status" value="1"/>
</dbReference>
<dbReference type="InterPro" id="IPR007822">
    <property type="entry name" value="LANC-like"/>
</dbReference>
<protein>
    <recommendedName>
        <fullName evidence="2">Lantibiotic biosynthesis protein dehydration domain-containing protein</fullName>
    </recommendedName>
</protein>
<dbReference type="PRINTS" id="PR01950">
    <property type="entry name" value="LANCSUPER"/>
</dbReference>
<sequence length="1072" mass="123766">MYKQAEEISKDLDYSKYYLGSFITERVLNDLSRDFVDEKRAKSLYEKWYKETGLHKEELLKEYLDSYKLSNVEFIHYIDKQKNVNSVTNDYWIHKWTEIIELTLLKEKTEINDLMEPMKFPFSQGVSPLLVWANDKLNSFWRDLSKIFEIDQLATKQLTDELLYNLCSRLTLVAAPSFTLEMHIDKLLNKLEGQNPKERYKNFINNRLTNINDINETLKDYPVLVRLLITYTENWINFISESVERFYKDKTEIEEVFQMSFDHICKIQGGLSDLHRKGKSVLVFHFKNGNKILYKPKPLGISKHFQELLSWINHKGFDYPFPIQKIMNKHEYGWEEFIDTKDCKYPSQVENFYYRQGGYLGILYLLEATDFHYDNIIASGEYPVLIDLESLFHHRAHVSKDRSSAVVVAQEKLDNSVARTQLLPFLIGGHDKEQGVTEVSGLGGKGGQQTPFTIMDWENIATDEMVAIRTQGETEDANNLPVLNGKPIEMLDYKENLLHGFERIYKIFMDNKKELYEFIRIFENDEIRQVVRPTYMYALLLEGGHHPDYLQNGMDRERLMSRLWSGLDKATHLKKIVSSEIHDLLMGDIPYFYTKPNSKDLWNSNGTQIEDFFQEDSFSNVQKRCMNLGYDDFQEQIEIIKASLNIGNKNHSFHNGQRHRVVSQNNNASSFRDIEGSKHFIDAALDIGNHLESKAIWGDDRKDVTWIGLQWMGKHSQWQYSVLDLGLYNGLSGMSFFMSYLAKITKLEKFKDLSIAALNSALKRNDQYFKSISAYQGNCSMIYTMMHLAKIWDDDVLLEMAMQEASKLKDYIGKDKDYDLLGGSAGAIIVFNQLYQLTADNSFLNYAITCGEHLIQNAQKAKNGHGWVNSISQRPVVGFSHGSSGIAWSLASLFDLTGDNKFKEMALQALKYERSLFVPEYNNWLDYRVQNDNQLVGVHWCNGAPGIGISRILMNEILKDEQFVKEIELAIQITKKAGFRDSHSLCHGDLGNMLFLQLAAKKLKDNNLKEYTYHKANQVLNNITSVQDWECGSVPGVQLPGLMLGLAGIGHGLLQLARPEEVPSPLYLESVK</sequence>
<dbReference type="AlphaFoldDB" id="A0AA91ZUS9"/>
<feature type="binding site" evidence="1">
    <location>
        <position position="987"/>
    </location>
    <ligand>
        <name>Zn(2+)</name>
        <dbReference type="ChEBI" id="CHEBI:29105"/>
    </ligand>
</feature>
<keyword evidence="1" id="KW-0862">Zinc</keyword>
<dbReference type="SUPFAM" id="SSF158745">
    <property type="entry name" value="LanC-like"/>
    <property type="match status" value="1"/>
</dbReference>
<evidence type="ECO:0000259" key="2">
    <source>
        <dbReference type="Pfam" id="PF13575"/>
    </source>
</evidence>
<evidence type="ECO:0000313" key="4">
    <source>
        <dbReference type="Proteomes" id="UP000221020"/>
    </source>
</evidence>
<dbReference type="Proteomes" id="UP000221020">
    <property type="component" value="Unassembled WGS sequence"/>
</dbReference>
<evidence type="ECO:0000256" key="1">
    <source>
        <dbReference type="PIRSR" id="PIRSR607822-1"/>
    </source>
</evidence>
<accession>A0AA91ZUS9</accession>
<feature type="binding site" evidence="1">
    <location>
        <position position="986"/>
    </location>
    <ligand>
        <name>Zn(2+)</name>
        <dbReference type="ChEBI" id="CHEBI:29105"/>
    </ligand>
</feature>
<comment type="caution">
    <text evidence="3">The sequence shown here is derived from an EMBL/GenBank/DDBJ whole genome shotgun (WGS) entry which is preliminary data.</text>
</comment>
<reference evidence="3 4" key="1">
    <citation type="submission" date="2017-09" db="EMBL/GenBank/DDBJ databases">
        <title>Large-scale bioinformatics analysis of Bacillus genomes uncovers conserved roles of natural products in bacterial physiology.</title>
        <authorList>
            <consortium name="Agbiome Team Llc"/>
            <person name="Bleich R.M."/>
            <person name="Grubbs K.J."/>
            <person name="Santa Maria K.C."/>
            <person name="Allen S.E."/>
            <person name="Farag S."/>
            <person name="Shank E.A."/>
            <person name="Bowers A."/>
        </authorList>
    </citation>
    <scope>NUCLEOTIDE SEQUENCE [LARGE SCALE GENOMIC DNA]</scope>
    <source>
        <strain evidence="3 4">AFS092012</strain>
    </source>
</reference>
<dbReference type="PANTHER" id="PTHR12736:SF7">
    <property type="entry name" value="LANC-LIKE PROTEIN 3"/>
    <property type="match status" value="1"/>
</dbReference>
<keyword evidence="1" id="KW-0479">Metal-binding</keyword>
<organism evidence="3 4">
    <name type="scientific">Bacillus pseudomycoides</name>
    <dbReference type="NCBI Taxonomy" id="64104"/>
    <lineage>
        <taxon>Bacteria</taxon>
        <taxon>Bacillati</taxon>
        <taxon>Bacillota</taxon>
        <taxon>Bacilli</taxon>
        <taxon>Bacillales</taxon>
        <taxon>Bacillaceae</taxon>
        <taxon>Bacillus</taxon>
        <taxon>Bacillus cereus group</taxon>
    </lineage>
</organism>
<dbReference type="SMART" id="SM01260">
    <property type="entry name" value="LANC_like"/>
    <property type="match status" value="1"/>
</dbReference>
<proteinExistence type="predicted"/>
<dbReference type="PIRSF" id="PIRSF037228">
    <property type="entry name" value="Lant_mod_RumM"/>
    <property type="match status" value="1"/>
</dbReference>
<feature type="domain" description="Lantibiotic biosynthesis protein dehydration" evidence="2">
    <location>
        <begin position="221"/>
        <end position="594"/>
    </location>
</feature>
<dbReference type="Pfam" id="PF13575">
    <property type="entry name" value="DUF4135"/>
    <property type="match status" value="1"/>
</dbReference>
<dbReference type="EMBL" id="NVOR01000010">
    <property type="protein sequence ID" value="PED83964.1"/>
    <property type="molecule type" value="Genomic_DNA"/>
</dbReference>
<dbReference type="Gene3D" id="1.50.10.10">
    <property type="match status" value="1"/>
</dbReference>
<dbReference type="InterPro" id="IPR012341">
    <property type="entry name" value="6hp_glycosidase-like_sf"/>
</dbReference>
<dbReference type="PANTHER" id="PTHR12736">
    <property type="entry name" value="LANC-LIKE PROTEIN"/>
    <property type="match status" value="1"/>
</dbReference>
<evidence type="ECO:0000313" key="3">
    <source>
        <dbReference type="EMBL" id="PED83964.1"/>
    </source>
</evidence>
<feature type="binding site" evidence="1">
    <location>
        <position position="941"/>
    </location>
    <ligand>
        <name>Zn(2+)</name>
        <dbReference type="ChEBI" id="CHEBI:29105"/>
    </ligand>
</feature>
<dbReference type="CDD" id="cd04792">
    <property type="entry name" value="LanM-like"/>
    <property type="match status" value="1"/>
</dbReference>
<dbReference type="InterPro" id="IPR025410">
    <property type="entry name" value="Lant_dehyd"/>
</dbReference>
<dbReference type="RefSeq" id="WP_097895859.1">
    <property type="nucleotide sequence ID" value="NZ_NVOR01000010.1"/>
</dbReference>
<dbReference type="InterPro" id="IPR017146">
    <property type="entry name" value="Lanti_2_LanM"/>
</dbReference>
<dbReference type="GO" id="GO:0005975">
    <property type="term" value="P:carbohydrate metabolic process"/>
    <property type="evidence" value="ECO:0007669"/>
    <property type="project" value="InterPro"/>
</dbReference>
<dbReference type="NCBIfam" id="TIGR03897">
    <property type="entry name" value="lanti_2_LanM"/>
    <property type="match status" value="1"/>
</dbReference>
<gene>
    <name evidence="3" type="ORF">CON65_03535</name>
</gene>